<gene>
    <name evidence="3" type="ORF">Dsi01nite_068380</name>
</gene>
<evidence type="ECO:0000256" key="2">
    <source>
        <dbReference type="SAM" id="Phobius"/>
    </source>
</evidence>
<protein>
    <recommendedName>
        <fullName evidence="5">FxsA family protein</fullName>
    </recommendedName>
</protein>
<dbReference type="NCBIfam" id="NF008528">
    <property type="entry name" value="PRK11463.1-2"/>
    <property type="match status" value="1"/>
</dbReference>
<evidence type="ECO:0008006" key="5">
    <source>
        <dbReference type="Google" id="ProtNLM"/>
    </source>
</evidence>
<feature type="region of interest" description="Disordered" evidence="1">
    <location>
        <begin position="141"/>
        <end position="162"/>
    </location>
</feature>
<evidence type="ECO:0000256" key="1">
    <source>
        <dbReference type="SAM" id="MobiDB-lite"/>
    </source>
</evidence>
<evidence type="ECO:0000313" key="3">
    <source>
        <dbReference type="EMBL" id="GIG48797.1"/>
    </source>
</evidence>
<dbReference type="AlphaFoldDB" id="A0A919PS96"/>
<dbReference type="Proteomes" id="UP000660611">
    <property type="component" value="Unassembled WGS sequence"/>
</dbReference>
<comment type="caution">
    <text evidence="3">The sequence shown here is derived from an EMBL/GenBank/DDBJ whole genome shotgun (WGS) entry which is preliminary data.</text>
</comment>
<dbReference type="PANTHER" id="PTHR35335">
    <property type="entry name" value="UPF0716 PROTEIN FXSA"/>
    <property type="match status" value="1"/>
</dbReference>
<keyword evidence="2" id="KW-0812">Transmembrane</keyword>
<keyword evidence="2" id="KW-0472">Membrane</keyword>
<keyword evidence="2" id="KW-1133">Transmembrane helix</keyword>
<dbReference type="GO" id="GO:0016020">
    <property type="term" value="C:membrane"/>
    <property type="evidence" value="ECO:0007669"/>
    <property type="project" value="InterPro"/>
</dbReference>
<dbReference type="PANTHER" id="PTHR35335:SF1">
    <property type="entry name" value="UPF0716 PROTEIN FXSA"/>
    <property type="match status" value="1"/>
</dbReference>
<dbReference type="EMBL" id="BONQ01000108">
    <property type="protein sequence ID" value="GIG48797.1"/>
    <property type="molecule type" value="Genomic_DNA"/>
</dbReference>
<dbReference type="Pfam" id="PF04186">
    <property type="entry name" value="FxsA"/>
    <property type="match status" value="1"/>
</dbReference>
<keyword evidence="4" id="KW-1185">Reference proteome</keyword>
<dbReference type="RefSeq" id="WP_203850496.1">
    <property type="nucleotide sequence ID" value="NZ_BAAAVW010000023.1"/>
</dbReference>
<sequence>MRTLGFAAAGALLLVIVEITVFVLVAHAIGWWWAVLAGIGTTILGGILAKREGIRAWQRLRAAVSEGRPPGGDAGTGVAGLTGALLLLAPGFVTDAAGLLLLIPPVRAFAGRQVRRATEARISAAAAGDLFGPRVVKATRADPHTDSRTDPGQVPHQPGSGEVLQGEVIEGDVIDPQHRHHNA</sequence>
<name>A0A919PS96_9ACTN</name>
<evidence type="ECO:0000313" key="4">
    <source>
        <dbReference type="Proteomes" id="UP000660611"/>
    </source>
</evidence>
<feature type="transmembrane region" description="Helical" evidence="2">
    <location>
        <begin position="29"/>
        <end position="49"/>
    </location>
</feature>
<dbReference type="InterPro" id="IPR007313">
    <property type="entry name" value="FxsA"/>
</dbReference>
<accession>A0A919PS96</accession>
<reference evidence="3" key="1">
    <citation type="submission" date="2021-01" db="EMBL/GenBank/DDBJ databases">
        <title>Whole genome shotgun sequence of Dactylosporangium siamense NBRC 106093.</title>
        <authorList>
            <person name="Komaki H."/>
            <person name="Tamura T."/>
        </authorList>
    </citation>
    <scope>NUCLEOTIDE SEQUENCE</scope>
    <source>
        <strain evidence="3">NBRC 106093</strain>
    </source>
</reference>
<proteinExistence type="predicted"/>
<organism evidence="3 4">
    <name type="scientific">Dactylosporangium siamense</name>
    <dbReference type="NCBI Taxonomy" id="685454"/>
    <lineage>
        <taxon>Bacteria</taxon>
        <taxon>Bacillati</taxon>
        <taxon>Actinomycetota</taxon>
        <taxon>Actinomycetes</taxon>
        <taxon>Micromonosporales</taxon>
        <taxon>Micromonosporaceae</taxon>
        <taxon>Dactylosporangium</taxon>
    </lineage>
</organism>